<proteinExistence type="predicted"/>
<accession>A0A4Q5M407</accession>
<name>A0A4Q5M407_9BACT</name>
<evidence type="ECO:0000313" key="2">
    <source>
        <dbReference type="Proteomes" id="UP000293162"/>
    </source>
</evidence>
<dbReference type="AlphaFoldDB" id="A0A4Q5M407"/>
<sequence length="164" mass="19539">MIRFIFDSFGSSHQDIFVKIDAGIATNEPYIADFYFVPDFLEFESAIQDEIEWKKACFRKFLEYLIDQISLNLDKTYLIFDLSDQYIGAIKIEKFTRNKTVCYKTSAVYSDKYYGWNMNYKIQQSEFMDSDWRQNSTIIWEITKDNLLKGIKWSIENLSIKTLL</sequence>
<dbReference type="Proteomes" id="UP000293162">
    <property type="component" value="Unassembled WGS sequence"/>
</dbReference>
<organism evidence="1 2">
    <name type="scientific">Emticicia agri</name>
    <dbReference type="NCBI Taxonomy" id="2492393"/>
    <lineage>
        <taxon>Bacteria</taxon>
        <taxon>Pseudomonadati</taxon>
        <taxon>Bacteroidota</taxon>
        <taxon>Cytophagia</taxon>
        <taxon>Cytophagales</taxon>
        <taxon>Leadbetterellaceae</taxon>
        <taxon>Emticicia</taxon>
    </lineage>
</organism>
<reference evidence="1 2" key="1">
    <citation type="submission" date="2019-02" db="EMBL/GenBank/DDBJ databases">
        <title>Bacterial novel species Emticicia sp. 17J42-9 isolated from soil.</title>
        <authorList>
            <person name="Jung H.-Y."/>
        </authorList>
    </citation>
    <scope>NUCLEOTIDE SEQUENCE [LARGE SCALE GENOMIC DNA]</scope>
    <source>
        <strain evidence="1 2">17J42-9</strain>
    </source>
</reference>
<dbReference type="OrthoDB" id="959517at2"/>
<dbReference type="EMBL" id="SEWF01000003">
    <property type="protein sequence ID" value="RYU97166.1"/>
    <property type="molecule type" value="Genomic_DNA"/>
</dbReference>
<dbReference type="RefSeq" id="WP_130019361.1">
    <property type="nucleotide sequence ID" value="NZ_SEWF01000003.1"/>
</dbReference>
<evidence type="ECO:0000313" key="1">
    <source>
        <dbReference type="EMBL" id="RYU97166.1"/>
    </source>
</evidence>
<gene>
    <name evidence="1" type="ORF">EWM59_02420</name>
</gene>
<protein>
    <submittedName>
        <fullName evidence="1">Uncharacterized protein</fullName>
    </submittedName>
</protein>
<comment type="caution">
    <text evidence="1">The sequence shown here is derived from an EMBL/GenBank/DDBJ whole genome shotgun (WGS) entry which is preliminary data.</text>
</comment>
<keyword evidence="2" id="KW-1185">Reference proteome</keyword>